<evidence type="ECO:0000313" key="12">
    <source>
        <dbReference type="Proteomes" id="UP000193862"/>
    </source>
</evidence>
<evidence type="ECO:0000256" key="9">
    <source>
        <dbReference type="RuleBase" id="RU369079"/>
    </source>
</evidence>
<keyword evidence="12" id="KW-1185">Reference proteome</keyword>
<keyword evidence="3" id="KW-1003">Cell membrane</keyword>
<evidence type="ECO:0000256" key="3">
    <source>
        <dbReference type="ARBA" id="ARBA00022475"/>
    </source>
</evidence>
<feature type="transmembrane region" description="Helical" evidence="9">
    <location>
        <begin position="49"/>
        <end position="66"/>
    </location>
</feature>
<keyword evidence="5 9" id="KW-0812">Transmembrane</keyword>
<dbReference type="EMBL" id="FWFS01000002">
    <property type="protein sequence ID" value="SLN26669.1"/>
    <property type="molecule type" value="Genomic_DNA"/>
</dbReference>
<feature type="transmembrane region" description="Helical" evidence="9">
    <location>
        <begin position="86"/>
        <end position="107"/>
    </location>
</feature>
<reference evidence="11 12" key="1">
    <citation type="submission" date="2017-03" db="EMBL/GenBank/DDBJ databases">
        <authorList>
            <person name="Afonso C.L."/>
            <person name="Miller P.J."/>
            <person name="Scott M.A."/>
            <person name="Spackman E."/>
            <person name="Goraichik I."/>
            <person name="Dimitrov K.M."/>
            <person name="Suarez D.L."/>
            <person name="Swayne D.E."/>
        </authorList>
    </citation>
    <scope>NUCLEOTIDE SEQUENCE [LARGE SCALE GENOMIC DNA]</scope>
    <source>
        <strain evidence="11 12">CECT 8620</strain>
    </source>
</reference>
<dbReference type="Pfam" id="PF04290">
    <property type="entry name" value="DctQ"/>
    <property type="match status" value="1"/>
</dbReference>
<accession>A0A1Y5RXV2</accession>
<dbReference type="InterPro" id="IPR007387">
    <property type="entry name" value="TRAP_DctQ"/>
</dbReference>
<gene>
    <name evidence="11" type="ORF">AQS8620_00801</name>
</gene>
<dbReference type="GO" id="GO:0015740">
    <property type="term" value="P:C4-dicarboxylate transport"/>
    <property type="evidence" value="ECO:0007669"/>
    <property type="project" value="TreeGrafter"/>
</dbReference>
<comment type="subcellular location">
    <subcellularLocation>
        <location evidence="1 9">Cell inner membrane</location>
        <topology evidence="1 9">Multi-pass membrane protein</topology>
    </subcellularLocation>
</comment>
<evidence type="ECO:0000256" key="8">
    <source>
        <dbReference type="ARBA" id="ARBA00038436"/>
    </source>
</evidence>
<feature type="transmembrane region" description="Helical" evidence="9">
    <location>
        <begin position="127"/>
        <end position="147"/>
    </location>
</feature>
<keyword evidence="4 9" id="KW-0997">Cell inner membrane</keyword>
<evidence type="ECO:0000313" key="11">
    <source>
        <dbReference type="EMBL" id="SLN26669.1"/>
    </source>
</evidence>
<feature type="transmembrane region" description="Helical" evidence="9">
    <location>
        <begin position="7"/>
        <end position="29"/>
    </location>
</feature>
<dbReference type="RefSeq" id="WP_085835547.1">
    <property type="nucleotide sequence ID" value="NZ_FWFS01000002.1"/>
</dbReference>
<comment type="subunit">
    <text evidence="9">The complex comprises the extracytoplasmic solute receptor protein and the two transmembrane proteins.</text>
</comment>
<dbReference type="GO" id="GO:0022857">
    <property type="term" value="F:transmembrane transporter activity"/>
    <property type="evidence" value="ECO:0007669"/>
    <property type="project" value="UniProtKB-UniRule"/>
</dbReference>
<comment type="function">
    <text evidence="9">Part of the tripartite ATP-independent periplasmic (TRAP) transport system.</text>
</comment>
<sequence length="162" mass="17560">MPLIDKALWRLVDVILLIAVLGMVCLIGLQVGSRLLGNSLPWTEELSRFFFIWTIWLGLAAGFRNGQHPRVTIVSDLAQSRRLRRVLDLIPALAAAVLFAIVTRHGWDLLWQQVRFGETSAILQIGMWIASLPIVLGGALAVIGALIHGIAAPAPNAQGAAT</sequence>
<feature type="domain" description="Tripartite ATP-independent periplasmic transporters DctQ component" evidence="10">
    <location>
        <begin position="23"/>
        <end position="147"/>
    </location>
</feature>
<evidence type="ECO:0000256" key="6">
    <source>
        <dbReference type="ARBA" id="ARBA00022989"/>
    </source>
</evidence>
<dbReference type="AlphaFoldDB" id="A0A1Y5RXV2"/>
<dbReference type="PANTHER" id="PTHR35011">
    <property type="entry name" value="2,3-DIKETO-L-GULONATE TRAP TRANSPORTER SMALL PERMEASE PROTEIN YIAM"/>
    <property type="match status" value="1"/>
</dbReference>
<proteinExistence type="inferred from homology"/>
<evidence type="ECO:0000259" key="10">
    <source>
        <dbReference type="Pfam" id="PF04290"/>
    </source>
</evidence>
<keyword evidence="7 9" id="KW-0472">Membrane</keyword>
<evidence type="ECO:0000256" key="1">
    <source>
        <dbReference type="ARBA" id="ARBA00004429"/>
    </source>
</evidence>
<evidence type="ECO:0000256" key="7">
    <source>
        <dbReference type="ARBA" id="ARBA00023136"/>
    </source>
</evidence>
<evidence type="ECO:0000256" key="4">
    <source>
        <dbReference type="ARBA" id="ARBA00022519"/>
    </source>
</evidence>
<dbReference type="GO" id="GO:0005886">
    <property type="term" value="C:plasma membrane"/>
    <property type="evidence" value="ECO:0007669"/>
    <property type="project" value="UniProtKB-SubCell"/>
</dbReference>
<keyword evidence="2 9" id="KW-0813">Transport</keyword>
<evidence type="ECO:0000256" key="2">
    <source>
        <dbReference type="ARBA" id="ARBA00022448"/>
    </source>
</evidence>
<dbReference type="InterPro" id="IPR055348">
    <property type="entry name" value="DctQ"/>
</dbReference>
<protein>
    <recommendedName>
        <fullName evidence="9">TRAP transporter small permease protein</fullName>
    </recommendedName>
</protein>
<name>A0A1Y5RXV2_9RHOB</name>
<keyword evidence="6 9" id="KW-1133">Transmembrane helix</keyword>
<evidence type="ECO:0000256" key="5">
    <source>
        <dbReference type="ARBA" id="ARBA00022692"/>
    </source>
</evidence>
<dbReference type="PANTHER" id="PTHR35011:SF2">
    <property type="entry name" value="2,3-DIKETO-L-GULONATE TRAP TRANSPORTER SMALL PERMEASE PROTEIN YIAM"/>
    <property type="match status" value="1"/>
</dbReference>
<organism evidence="11 12">
    <name type="scientific">Aquimixticola soesokkakensis</name>
    <dbReference type="NCBI Taxonomy" id="1519096"/>
    <lineage>
        <taxon>Bacteria</taxon>
        <taxon>Pseudomonadati</taxon>
        <taxon>Pseudomonadota</taxon>
        <taxon>Alphaproteobacteria</taxon>
        <taxon>Rhodobacterales</taxon>
        <taxon>Paracoccaceae</taxon>
        <taxon>Aquimixticola</taxon>
    </lineage>
</organism>
<dbReference type="OrthoDB" id="7843639at2"/>
<dbReference type="Proteomes" id="UP000193862">
    <property type="component" value="Unassembled WGS sequence"/>
</dbReference>
<comment type="similarity">
    <text evidence="8 9">Belongs to the TRAP transporter small permease family.</text>
</comment>